<keyword evidence="1" id="KW-1133">Transmembrane helix</keyword>
<keyword evidence="1" id="KW-0812">Transmembrane</keyword>
<feature type="transmembrane region" description="Helical" evidence="1">
    <location>
        <begin position="12"/>
        <end position="33"/>
    </location>
</feature>
<evidence type="ECO:0000313" key="2">
    <source>
        <dbReference type="EMBL" id="MBM7557519.1"/>
    </source>
</evidence>
<keyword evidence="1" id="KW-0472">Membrane</keyword>
<name>A0A938XTE9_9FIRM</name>
<dbReference type="InterPro" id="IPR012902">
    <property type="entry name" value="N_methyl_site"/>
</dbReference>
<accession>A0A938XTE9</accession>
<sequence>MLRIGSTKGLTLIEVLLALVIMGLIISITLPNFNQLLESVDQKAARRQMVNLFNKLQRKAVTAAQIEKVRIENNRLIYRNSAGEKTVFGRGMQQIKLEKGSNPLSFYPNGSSSGVQLLLITNNGNKIKIEVDKITGQTTVEEVK</sequence>
<dbReference type="SUPFAM" id="SSF54523">
    <property type="entry name" value="Pili subunits"/>
    <property type="match status" value="1"/>
</dbReference>
<dbReference type="InterPro" id="IPR045584">
    <property type="entry name" value="Pilin-like"/>
</dbReference>
<dbReference type="Proteomes" id="UP000774000">
    <property type="component" value="Unassembled WGS sequence"/>
</dbReference>
<reference evidence="2" key="1">
    <citation type="submission" date="2021-01" db="EMBL/GenBank/DDBJ databases">
        <title>Genomic Encyclopedia of Type Strains, Phase IV (KMG-IV): sequencing the most valuable type-strain genomes for metagenomic binning, comparative biology and taxonomic classification.</title>
        <authorList>
            <person name="Goeker M."/>
        </authorList>
    </citation>
    <scope>NUCLEOTIDE SEQUENCE</scope>
    <source>
        <strain evidence="2">DSM 23230</strain>
    </source>
</reference>
<proteinExistence type="predicted"/>
<dbReference type="EMBL" id="JAFBDQ010000013">
    <property type="protein sequence ID" value="MBM7557519.1"/>
    <property type="molecule type" value="Genomic_DNA"/>
</dbReference>
<keyword evidence="3" id="KW-1185">Reference proteome</keyword>
<dbReference type="Gene3D" id="3.30.700.10">
    <property type="entry name" value="Glycoprotein, Type 4 Pilin"/>
    <property type="match status" value="1"/>
</dbReference>
<dbReference type="NCBIfam" id="TIGR02532">
    <property type="entry name" value="IV_pilin_GFxxxE"/>
    <property type="match status" value="1"/>
</dbReference>
<gene>
    <name evidence="2" type="ORF">JOC47_002385</name>
</gene>
<evidence type="ECO:0000256" key="1">
    <source>
        <dbReference type="SAM" id="Phobius"/>
    </source>
</evidence>
<dbReference type="AlphaFoldDB" id="A0A938XTE9"/>
<evidence type="ECO:0000313" key="3">
    <source>
        <dbReference type="Proteomes" id="UP000774000"/>
    </source>
</evidence>
<organism evidence="2 3">
    <name type="scientific">Halanaerobacter jeridensis</name>
    <dbReference type="NCBI Taxonomy" id="706427"/>
    <lineage>
        <taxon>Bacteria</taxon>
        <taxon>Bacillati</taxon>
        <taxon>Bacillota</taxon>
        <taxon>Clostridia</taxon>
        <taxon>Halanaerobiales</taxon>
        <taxon>Halobacteroidaceae</taxon>
        <taxon>Halanaerobacter</taxon>
    </lineage>
</organism>
<comment type="caution">
    <text evidence="2">The sequence shown here is derived from an EMBL/GenBank/DDBJ whole genome shotgun (WGS) entry which is preliminary data.</text>
</comment>
<dbReference type="Pfam" id="PF07963">
    <property type="entry name" value="N_methyl"/>
    <property type="match status" value="1"/>
</dbReference>
<dbReference type="PROSITE" id="PS00409">
    <property type="entry name" value="PROKAR_NTER_METHYL"/>
    <property type="match status" value="1"/>
</dbReference>
<protein>
    <submittedName>
        <fullName evidence="2">Prepilin-type N-terminal cleavage/methylation domain-containing protein</fullName>
    </submittedName>
</protein>